<name>A0AAC9LA46_9PSEU</name>
<evidence type="ECO:0000256" key="2">
    <source>
        <dbReference type="ARBA" id="ARBA00022729"/>
    </source>
</evidence>
<sequence length="497" mass="53294">MDRQRSVGRGVILAAVLGLTGTVLGMPAAAAGPGDEPAPPVEWGECPEDVPDDLAQLQCATVPVPLDYSDPDGEQIEIMISRLASKNPDKRRGVLLLNPGGPGGTGLDQPNFLSTQGMPASVLDSYDLIGMDTRGVGHSTPVSCGFAGDQEYAGNIPPYAVDDAGVADQAAIAQGVAEQCAANDDEGRLRHLSTANIARDLDRIRAALGEEKASFLGYSYGTALGAAYASMFPERADRIVLDSNIGDTHLDHDGMRRYGQGMEETFPDFEKWAAARHDAYGLGSTPEEVRETYFTLAERLDEAPVEGINGQVFRLATFATLYREASYGGMAQYWQSLLHSEAPVSNAQTDPVAPSPHDNSWSVFLAVTCNDVEWPEDVETYQRAVAEDREQHPLYGAAAANITPCAYWQEPLEPPVAVNDDGPTNVLIVQNQRDPVTPLRGGELLDEKFGDRSRLVNVDGSGHGVYVLGDNPCALNITTKYLVDGTMPQKNLTCDAA</sequence>
<dbReference type="PANTHER" id="PTHR43248:SF29">
    <property type="entry name" value="TRIPEPTIDYL AMINOPEPTIDASE"/>
    <property type="match status" value="1"/>
</dbReference>
<organism evidence="5 6">
    <name type="scientific">Actinoalloteichus fjordicus</name>
    <dbReference type="NCBI Taxonomy" id="1612552"/>
    <lineage>
        <taxon>Bacteria</taxon>
        <taxon>Bacillati</taxon>
        <taxon>Actinomycetota</taxon>
        <taxon>Actinomycetes</taxon>
        <taxon>Pseudonocardiales</taxon>
        <taxon>Pseudonocardiaceae</taxon>
        <taxon>Actinoalloteichus</taxon>
    </lineage>
</organism>
<dbReference type="InterPro" id="IPR000073">
    <property type="entry name" value="AB_hydrolase_1"/>
</dbReference>
<gene>
    <name evidence="5" type="ORF">UA74_05320</name>
</gene>
<dbReference type="AlphaFoldDB" id="A0AAC9LA46"/>
<evidence type="ECO:0000259" key="4">
    <source>
        <dbReference type="Pfam" id="PF00561"/>
    </source>
</evidence>
<feature type="domain" description="AB hydrolase-1" evidence="4">
    <location>
        <begin position="94"/>
        <end position="468"/>
    </location>
</feature>
<dbReference type="KEGG" id="acad:UA74_05320"/>
<dbReference type="SUPFAM" id="SSF53474">
    <property type="entry name" value="alpha/beta-Hydrolases"/>
    <property type="match status" value="1"/>
</dbReference>
<evidence type="ECO:0000256" key="1">
    <source>
        <dbReference type="ARBA" id="ARBA00010088"/>
    </source>
</evidence>
<accession>A0AAC9LA46</accession>
<evidence type="ECO:0000313" key="6">
    <source>
        <dbReference type="Proteomes" id="UP000185511"/>
    </source>
</evidence>
<dbReference type="InterPro" id="IPR029058">
    <property type="entry name" value="AB_hydrolase_fold"/>
</dbReference>
<proteinExistence type="inferred from homology"/>
<evidence type="ECO:0000256" key="3">
    <source>
        <dbReference type="ARBA" id="ARBA00022801"/>
    </source>
</evidence>
<reference evidence="6" key="1">
    <citation type="submission" date="2016-06" db="EMBL/GenBank/DDBJ databases">
        <title>Complete genome sequence of Actinoalloteichus fjordicus DSM 46855 (=ADI127-17), type strain of the new species Actinoalloteichus fjordicus.</title>
        <authorList>
            <person name="Ruckert C."/>
            <person name="Nouioui I."/>
            <person name="Willmese J."/>
            <person name="van Wezel G."/>
            <person name="Klenk H.-P."/>
            <person name="Kalinowski J."/>
            <person name="Zotchev S.B."/>
        </authorList>
    </citation>
    <scope>NUCLEOTIDE SEQUENCE [LARGE SCALE GENOMIC DNA]</scope>
    <source>
        <strain evidence="6">ADI127-7</strain>
    </source>
</reference>
<dbReference type="PANTHER" id="PTHR43248">
    <property type="entry name" value="2-SUCCINYL-6-HYDROXY-2,4-CYCLOHEXADIENE-1-CARBOXYLATE SYNTHASE"/>
    <property type="match status" value="1"/>
</dbReference>
<protein>
    <submittedName>
        <fullName evidence="5">Alpha/beta hydrolase family protein</fullName>
    </submittedName>
</protein>
<dbReference type="GO" id="GO:0016787">
    <property type="term" value="F:hydrolase activity"/>
    <property type="evidence" value="ECO:0007669"/>
    <property type="project" value="UniProtKB-KW"/>
</dbReference>
<keyword evidence="6" id="KW-1185">Reference proteome</keyword>
<keyword evidence="3 5" id="KW-0378">Hydrolase</keyword>
<dbReference type="Proteomes" id="UP000185511">
    <property type="component" value="Chromosome"/>
</dbReference>
<dbReference type="Pfam" id="PF00561">
    <property type="entry name" value="Abhydrolase_1"/>
    <property type="match status" value="1"/>
</dbReference>
<keyword evidence="2" id="KW-0732">Signal</keyword>
<dbReference type="EMBL" id="CP016076">
    <property type="protein sequence ID" value="APU13140.1"/>
    <property type="molecule type" value="Genomic_DNA"/>
</dbReference>
<dbReference type="Gene3D" id="3.40.50.1820">
    <property type="entry name" value="alpha/beta hydrolase"/>
    <property type="match status" value="1"/>
</dbReference>
<dbReference type="RefSeq" id="WP_075765985.1">
    <property type="nucleotide sequence ID" value="NZ_CP016076.1"/>
</dbReference>
<dbReference type="InterPro" id="IPR051601">
    <property type="entry name" value="Serine_prot/Carboxylest_S33"/>
</dbReference>
<comment type="similarity">
    <text evidence="1">Belongs to the peptidase S33 family.</text>
</comment>
<evidence type="ECO:0000313" key="5">
    <source>
        <dbReference type="EMBL" id="APU13140.1"/>
    </source>
</evidence>